<feature type="transmembrane region" description="Helical" evidence="1">
    <location>
        <begin position="6"/>
        <end position="25"/>
    </location>
</feature>
<feature type="transmembrane region" description="Helical" evidence="1">
    <location>
        <begin position="89"/>
        <end position="106"/>
    </location>
</feature>
<feature type="transmembrane region" description="Helical" evidence="1">
    <location>
        <begin position="132"/>
        <end position="156"/>
    </location>
</feature>
<dbReference type="Proteomes" id="UP000784700">
    <property type="component" value="Unassembled WGS sequence"/>
</dbReference>
<evidence type="ECO:0000313" key="3">
    <source>
        <dbReference type="Proteomes" id="UP000784700"/>
    </source>
</evidence>
<keyword evidence="1" id="KW-0472">Membrane</keyword>
<dbReference type="EMBL" id="QUBG01000001">
    <property type="protein sequence ID" value="TPR46116.1"/>
    <property type="molecule type" value="Genomic_DNA"/>
</dbReference>
<protein>
    <submittedName>
        <fullName evidence="2">Uncharacterized protein</fullName>
    </submittedName>
</protein>
<comment type="caution">
    <text evidence="2">The sequence shown here is derived from an EMBL/GenBank/DDBJ whole genome shotgun (WGS) entry which is preliminary data.</text>
</comment>
<name>A0A9Q8IPB3_9LACO</name>
<keyword evidence="1" id="KW-1133">Transmembrane helix</keyword>
<keyword evidence="1" id="KW-0812">Transmembrane</keyword>
<accession>A0A9Q8IPB3</accession>
<dbReference type="AlphaFoldDB" id="A0A9Q8IPB3"/>
<evidence type="ECO:0000313" key="2">
    <source>
        <dbReference type="EMBL" id="TPR46116.1"/>
    </source>
</evidence>
<feature type="transmembrane region" description="Helical" evidence="1">
    <location>
        <begin position="64"/>
        <end position="83"/>
    </location>
</feature>
<reference evidence="2" key="1">
    <citation type="submission" date="2018-08" db="EMBL/GenBank/DDBJ databases">
        <title>Comparative genomics of wild bee and flower associated Lactobacillus reveals potential adaptation to the bee host.</title>
        <authorList>
            <person name="Vuong H.Q."/>
            <person name="Mcfrederick Q.S."/>
        </authorList>
    </citation>
    <scope>NUCLEOTIDE SEQUENCE</scope>
    <source>
        <strain evidence="2">HV_63</strain>
    </source>
</reference>
<organism evidence="2 3">
    <name type="scientific">Apilactobacillus micheneri</name>
    <dbReference type="NCBI Taxonomy" id="1899430"/>
    <lineage>
        <taxon>Bacteria</taxon>
        <taxon>Bacillati</taxon>
        <taxon>Bacillota</taxon>
        <taxon>Bacilli</taxon>
        <taxon>Lactobacillales</taxon>
        <taxon>Lactobacillaceae</taxon>
        <taxon>Apilactobacillus</taxon>
    </lineage>
</organism>
<dbReference type="RefSeq" id="WP_140923668.1">
    <property type="nucleotide sequence ID" value="NZ_QUBF01000001.1"/>
</dbReference>
<gene>
    <name evidence="2" type="ORF">DY130_00965</name>
</gene>
<dbReference type="GeneID" id="58107694"/>
<proteinExistence type="predicted"/>
<evidence type="ECO:0000256" key="1">
    <source>
        <dbReference type="SAM" id="Phobius"/>
    </source>
</evidence>
<sequence length="162" mass="18799">MNTMVYIVLLFVLAAAVLFGLLEVYPKIRKLNNQVYKNITTSLNDKALIAKLNNQGKQSTGFNLRYSLTAIIFTIFILSIFYAQIANNWMILTLIVIEAIYIINEFKNTNFIKKLWQYDKETLKLKQQSNKLTFFTMIGIFIAVDVFELLFELLYAQGFTLL</sequence>